<evidence type="ECO:0000256" key="4">
    <source>
        <dbReference type="ARBA" id="ARBA00022989"/>
    </source>
</evidence>
<keyword evidence="9" id="KW-1185">Reference proteome</keyword>
<comment type="caution">
    <text evidence="8">The sequence shown here is derived from an EMBL/GenBank/DDBJ whole genome shotgun (WGS) entry which is preliminary data.</text>
</comment>
<keyword evidence="5 6" id="KW-0472">Membrane</keyword>
<dbReference type="RefSeq" id="WP_200322616.1">
    <property type="nucleotide sequence ID" value="NZ_JAENJH010000007.1"/>
</dbReference>
<dbReference type="Proteomes" id="UP000635245">
    <property type="component" value="Unassembled WGS sequence"/>
</dbReference>
<dbReference type="Pfam" id="PF02687">
    <property type="entry name" value="FtsX"/>
    <property type="match status" value="2"/>
</dbReference>
<evidence type="ECO:0000313" key="9">
    <source>
        <dbReference type="Proteomes" id="UP000635245"/>
    </source>
</evidence>
<name>A0A934V7X6_9PSEU</name>
<feature type="transmembrane region" description="Helical" evidence="6">
    <location>
        <begin position="288"/>
        <end position="309"/>
    </location>
</feature>
<reference evidence="8" key="1">
    <citation type="submission" date="2020-12" db="EMBL/GenBank/DDBJ databases">
        <title>Prauserella sp. ASG 168, a novel actinomycete isolated from cave rock.</title>
        <authorList>
            <person name="Suriyachadkun C."/>
        </authorList>
    </citation>
    <scope>NUCLEOTIDE SEQUENCE</scope>
    <source>
        <strain evidence="8">ASG 168</strain>
    </source>
</reference>
<evidence type="ECO:0000313" key="8">
    <source>
        <dbReference type="EMBL" id="MBK1787705.1"/>
    </source>
</evidence>
<feature type="domain" description="ABC3 transporter permease C-terminal" evidence="7">
    <location>
        <begin position="197"/>
        <end position="310"/>
    </location>
</feature>
<evidence type="ECO:0000256" key="3">
    <source>
        <dbReference type="ARBA" id="ARBA00022692"/>
    </source>
</evidence>
<comment type="subcellular location">
    <subcellularLocation>
        <location evidence="1">Cell membrane</location>
        <topology evidence="1">Multi-pass membrane protein</topology>
    </subcellularLocation>
</comment>
<protein>
    <submittedName>
        <fullName evidence="8">ABC transporter permease</fullName>
    </submittedName>
</protein>
<evidence type="ECO:0000256" key="6">
    <source>
        <dbReference type="SAM" id="Phobius"/>
    </source>
</evidence>
<feature type="transmembrane region" description="Helical" evidence="6">
    <location>
        <begin position="730"/>
        <end position="754"/>
    </location>
</feature>
<evidence type="ECO:0000256" key="5">
    <source>
        <dbReference type="ARBA" id="ARBA00023136"/>
    </source>
</evidence>
<feature type="transmembrane region" description="Helical" evidence="6">
    <location>
        <begin position="642"/>
        <end position="662"/>
    </location>
</feature>
<keyword evidence="2" id="KW-1003">Cell membrane</keyword>
<keyword evidence="4 6" id="KW-1133">Transmembrane helix</keyword>
<dbReference type="EMBL" id="JAENJH010000007">
    <property type="protein sequence ID" value="MBK1787705.1"/>
    <property type="molecule type" value="Genomic_DNA"/>
</dbReference>
<evidence type="ECO:0000256" key="1">
    <source>
        <dbReference type="ARBA" id="ARBA00004651"/>
    </source>
</evidence>
<evidence type="ECO:0000259" key="7">
    <source>
        <dbReference type="Pfam" id="PF02687"/>
    </source>
</evidence>
<feature type="transmembrane region" description="Helical" evidence="6">
    <location>
        <begin position="699"/>
        <end position="718"/>
    </location>
</feature>
<proteinExistence type="predicted"/>
<feature type="transmembrane region" description="Helical" evidence="6">
    <location>
        <begin position="191"/>
        <end position="214"/>
    </location>
</feature>
<feature type="transmembrane region" description="Helical" evidence="6">
    <location>
        <begin position="246"/>
        <end position="268"/>
    </location>
</feature>
<evidence type="ECO:0000256" key="2">
    <source>
        <dbReference type="ARBA" id="ARBA00022475"/>
    </source>
</evidence>
<dbReference type="InterPro" id="IPR003838">
    <property type="entry name" value="ABC3_permease_C"/>
</dbReference>
<accession>A0A934V7X6</accession>
<sequence>MIRDLLLGLRLAVGGGRMSGQALLRLCMTTLGVGLAVAILLPAASATTIANEQSARSAGQTPLTEPVSGVDPLYQLDWFIETGDRYLQAVVVAPSGPDTPIPPGLDRIPSPGEVVASPGALDFFDTPEGSTARARIGGEVVGEVTKPGLGMANDQVVFVGAEPERLAGEERVQEVYSFGVPPSGGLRDVTMVALVSTVAVILLLPLLIFVTSASRMGAAQRERRLAALRLLGVSARQVRRIAAAESLVGALAGLALGGGLFVALRPLIADLDLFGVRFFAEDFVPAWPLVALIVLVVPGLAVGAAIFGLRRTIVEPLGVVRHGKPTRRRMWWRWAITGVGALLLGSTLFTEERSGGPEVGVALAAGSALLLIGVAALLPWAVEKTVARLRGGSPSWQFAVRRLQLESGTASRVVSGLVVVLAGSILIQTLVGAIGLTEPPGGTWRSQTPVVAEVSGERADEALPLLEAEPDVAAVHEITMSPLNVGAYQSSATVGLVTGDCAALATQAEVGDCADGDVFAVGTSAATGGDTGRFVSYSDSGPVFGPEWTVPDELRHIPAESASSLASSTLLVTPGALETLGGATPPEASERAYFATTTGDPKAAFVSAATALSPLGWEADIRPPMGLFDSVRIDESTAAMRGIMLTASLFVLAVAALSLLLLSVEQTTERRRPLAALSAAGVPLPVLARASLWQNAIPVTVGVVLAVAAGIGITLPTLRYGGLEFSVDAGLIGVVCGAAVLAVLAATAVTLPLLRQVTRLDGLRAE</sequence>
<keyword evidence="3 6" id="KW-0812">Transmembrane</keyword>
<dbReference type="AlphaFoldDB" id="A0A934V7X6"/>
<dbReference type="GO" id="GO:0005886">
    <property type="term" value="C:plasma membrane"/>
    <property type="evidence" value="ECO:0007669"/>
    <property type="project" value="UniProtKB-SubCell"/>
</dbReference>
<feature type="domain" description="ABC3 transporter permease C-terminal" evidence="7">
    <location>
        <begin position="646"/>
        <end position="754"/>
    </location>
</feature>
<feature type="transmembrane region" description="Helical" evidence="6">
    <location>
        <begin position="361"/>
        <end position="382"/>
    </location>
</feature>
<organism evidence="8 9">
    <name type="scientific">Prauserella cavernicola</name>
    <dbReference type="NCBI Taxonomy" id="2800127"/>
    <lineage>
        <taxon>Bacteria</taxon>
        <taxon>Bacillati</taxon>
        <taxon>Actinomycetota</taxon>
        <taxon>Actinomycetes</taxon>
        <taxon>Pseudonocardiales</taxon>
        <taxon>Pseudonocardiaceae</taxon>
        <taxon>Prauserella</taxon>
    </lineage>
</organism>
<gene>
    <name evidence="8" type="ORF">JHE00_25540</name>
</gene>
<feature type="transmembrane region" description="Helical" evidence="6">
    <location>
        <begin position="330"/>
        <end position="349"/>
    </location>
</feature>